<proteinExistence type="predicted"/>
<protein>
    <recommendedName>
        <fullName evidence="8">Polysaccharide biosynthesis protein</fullName>
    </recommendedName>
</protein>
<keyword evidence="2" id="KW-1003">Cell membrane</keyword>
<accession>A0A5J4T098</accession>
<evidence type="ECO:0000256" key="4">
    <source>
        <dbReference type="ARBA" id="ARBA00022989"/>
    </source>
</evidence>
<comment type="subcellular location">
    <subcellularLocation>
        <location evidence="1">Cell membrane</location>
        <topology evidence="1">Multi-pass membrane protein</topology>
    </subcellularLocation>
</comment>
<dbReference type="InterPro" id="IPR050833">
    <property type="entry name" value="Poly_Biosynth_Transport"/>
</dbReference>
<feature type="transmembrane region" description="Helical" evidence="6">
    <location>
        <begin position="279"/>
        <end position="300"/>
    </location>
</feature>
<keyword evidence="4 6" id="KW-1133">Transmembrane helix</keyword>
<dbReference type="GO" id="GO:0005886">
    <property type="term" value="C:plasma membrane"/>
    <property type="evidence" value="ECO:0007669"/>
    <property type="project" value="UniProtKB-SubCell"/>
</dbReference>
<feature type="transmembrane region" description="Helical" evidence="6">
    <location>
        <begin position="312"/>
        <end position="333"/>
    </location>
</feature>
<evidence type="ECO:0000256" key="5">
    <source>
        <dbReference type="ARBA" id="ARBA00023136"/>
    </source>
</evidence>
<evidence type="ECO:0000256" key="3">
    <source>
        <dbReference type="ARBA" id="ARBA00022692"/>
    </source>
</evidence>
<feature type="transmembrane region" description="Helical" evidence="6">
    <location>
        <begin position="136"/>
        <end position="153"/>
    </location>
</feature>
<evidence type="ECO:0000313" key="7">
    <source>
        <dbReference type="EMBL" id="KAA6351936.1"/>
    </source>
</evidence>
<feature type="transmembrane region" description="Helical" evidence="6">
    <location>
        <begin position="112"/>
        <end position="129"/>
    </location>
</feature>
<feature type="transmembrane region" description="Helical" evidence="6">
    <location>
        <begin position="28"/>
        <end position="51"/>
    </location>
</feature>
<dbReference type="AlphaFoldDB" id="A0A5J4T098"/>
<organism evidence="7">
    <name type="scientific">termite gut metagenome</name>
    <dbReference type="NCBI Taxonomy" id="433724"/>
    <lineage>
        <taxon>unclassified sequences</taxon>
        <taxon>metagenomes</taxon>
        <taxon>organismal metagenomes</taxon>
    </lineage>
</organism>
<evidence type="ECO:0000256" key="1">
    <source>
        <dbReference type="ARBA" id="ARBA00004651"/>
    </source>
</evidence>
<dbReference type="PANTHER" id="PTHR30250">
    <property type="entry name" value="PST FAMILY PREDICTED COLANIC ACID TRANSPORTER"/>
    <property type="match status" value="1"/>
</dbReference>
<feature type="transmembrane region" description="Helical" evidence="6">
    <location>
        <begin position="345"/>
        <end position="365"/>
    </location>
</feature>
<evidence type="ECO:0008006" key="8">
    <source>
        <dbReference type="Google" id="ProtNLM"/>
    </source>
</evidence>
<evidence type="ECO:0000256" key="6">
    <source>
        <dbReference type="SAM" id="Phobius"/>
    </source>
</evidence>
<comment type="caution">
    <text evidence="7">The sequence shown here is derived from an EMBL/GenBank/DDBJ whole genome shotgun (WGS) entry which is preliminary data.</text>
</comment>
<evidence type="ECO:0000256" key="2">
    <source>
        <dbReference type="ARBA" id="ARBA00022475"/>
    </source>
</evidence>
<feature type="transmembrane region" description="Helical" evidence="6">
    <location>
        <begin position="407"/>
        <end position="428"/>
    </location>
</feature>
<sequence length="433" mass="47816">MLKKIFLATKIYIVTHPRYDKALSWSKLIFITGAAQLVVQAVGFISGILVIRLLPVEEYALYTIANTMLGTMVILSDGGISTGVMAQGGKVWQDKQKLGAVLATGLDLRRKFAGWALVVSIPILAYLLLHNGANWIAIILITASLIPAFYASLSDSLLEIPVKLHQSITPLQRNQVEVGIGRLALTGITLFAFPWAFFAIIANGVPRIWGNVKLRKITDRFIDKEQTADAEVKKEIVKIVKRTLPGAIYFAFSGQISIWIISIFGHTSSIAQIGALSRVSMLLTVFSVSIGTLVIPRFARFNGSMKQVFKKYIHILCSVSLLMCGIFAMVYIFSSQILWLLGGNYAALHYELLLCILCACLRFVVDVAYSLYVSKGWILSPITNILSNIIPLIVGCFLFNISTLLGVLYLNIFMTVILLLLHTCYGGIKIFRS</sequence>
<feature type="transmembrane region" description="Helical" evidence="6">
    <location>
        <begin position="377"/>
        <end position="401"/>
    </location>
</feature>
<gene>
    <name evidence="7" type="ORF">EZS27_000733</name>
</gene>
<reference evidence="7" key="1">
    <citation type="submission" date="2019-03" db="EMBL/GenBank/DDBJ databases">
        <title>Single cell metagenomics reveals metabolic interactions within the superorganism composed of flagellate Streblomastix strix and complex community of Bacteroidetes bacteria on its surface.</title>
        <authorList>
            <person name="Treitli S.C."/>
            <person name="Kolisko M."/>
            <person name="Husnik F."/>
            <person name="Keeling P."/>
            <person name="Hampl V."/>
        </authorList>
    </citation>
    <scope>NUCLEOTIDE SEQUENCE</scope>
    <source>
        <strain evidence="7">STM</strain>
    </source>
</reference>
<keyword evidence="5 6" id="KW-0472">Membrane</keyword>
<dbReference type="PANTHER" id="PTHR30250:SF11">
    <property type="entry name" value="O-ANTIGEN TRANSPORTER-RELATED"/>
    <property type="match status" value="1"/>
</dbReference>
<dbReference type="EMBL" id="SNRY01000007">
    <property type="protein sequence ID" value="KAA6351936.1"/>
    <property type="molecule type" value="Genomic_DNA"/>
</dbReference>
<feature type="transmembrane region" description="Helical" evidence="6">
    <location>
        <begin position="183"/>
        <end position="205"/>
    </location>
</feature>
<keyword evidence="3 6" id="KW-0812">Transmembrane</keyword>
<name>A0A5J4T098_9ZZZZ</name>
<feature type="transmembrane region" description="Helical" evidence="6">
    <location>
        <begin position="247"/>
        <end position="267"/>
    </location>
</feature>